<evidence type="ECO:0000256" key="1">
    <source>
        <dbReference type="SAM" id="SignalP"/>
    </source>
</evidence>
<dbReference type="SUPFAM" id="SSF51338">
    <property type="entry name" value="Composite domain of metallo-dependent hydrolases"/>
    <property type="match status" value="1"/>
</dbReference>
<organism evidence="3 4">
    <name type="scientific">Spirosoma taeanense</name>
    <dbReference type="NCBI Taxonomy" id="2735870"/>
    <lineage>
        <taxon>Bacteria</taxon>
        <taxon>Pseudomonadati</taxon>
        <taxon>Bacteroidota</taxon>
        <taxon>Cytophagia</taxon>
        <taxon>Cytophagales</taxon>
        <taxon>Cytophagaceae</taxon>
        <taxon>Spirosoma</taxon>
    </lineage>
</organism>
<dbReference type="CDD" id="cd01297">
    <property type="entry name" value="D-aminoacylase"/>
    <property type="match status" value="1"/>
</dbReference>
<feature type="chain" id="PRO_5026975262" evidence="1">
    <location>
        <begin position="20"/>
        <end position="532"/>
    </location>
</feature>
<name>A0A6M5Y9A6_9BACT</name>
<dbReference type="InterPro" id="IPR032466">
    <property type="entry name" value="Metal_Hydrolase"/>
</dbReference>
<gene>
    <name evidence="3" type="ORF">HNV11_16470</name>
</gene>
<dbReference type="Gene3D" id="2.30.40.10">
    <property type="entry name" value="Urease, subunit C, domain 1"/>
    <property type="match status" value="1"/>
</dbReference>
<dbReference type="Gene3D" id="3.20.20.140">
    <property type="entry name" value="Metal-dependent hydrolases"/>
    <property type="match status" value="1"/>
</dbReference>
<sequence>MNCFALLIAGCLATQTLLAQSYDLVIRNGRVVDGSGNPWYYADVAIKEGKVARIGMIPATDAKTQIDAKGQIVAPGFIDVHTHVEGGLEDRPGAENFLYDGVTTLVTGNCGTSRTNLRAYFDTLGAVGISPNLASLIGHNSLRLRVMKTAFREPTAREQAEMESLVEQAMKDGAVGLATGLIYTPGTYAKTPEIVNLARQVARYGGVYASHIRNEGQDVTTAINEAIQIGREAHLPVQISHFKVASKPLWGGSAQTIALVEAARREGIDVTVDQYPYTASSTSLQSIVPAWALADSDSLVLVRFRDPATRAKIRREMLEALKTNGRKDFDYAVVASFAADTTLNGLSISKINQKMGRKKSAEAEADLIMDLLEKAGMKRIQMVYHTMSEEDVTAIMRYPNTMIASDAGVARFNSGVPHPRAYGTNSRVLGRYVREQQIIPLENAIRRMTSLPAQRFGFADRGLLRPGYAADVVIFDEKTVGDAATYESPHAYATGFSYVLVNGVPVIENGKHTGRRPGQILMGKGYQPVAQR</sequence>
<keyword evidence="1" id="KW-0732">Signal</keyword>
<dbReference type="AlphaFoldDB" id="A0A6M5Y9A6"/>
<reference evidence="3 4" key="1">
    <citation type="submission" date="2020-05" db="EMBL/GenBank/DDBJ databases">
        <title>Genome sequencing of Spirosoma sp. TS118.</title>
        <authorList>
            <person name="Lee J.-H."/>
            <person name="Jeong S."/>
            <person name="Zhao L."/>
            <person name="Jung J.-H."/>
            <person name="Kim M.-K."/>
            <person name="Lim S."/>
        </authorList>
    </citation>
    <scope>NUCLEOTIDE SEQUENCE [LARGE SCALE GENOMIC DNA]</scope>
    <source>
        <strain evidence="3 4">TS118</strain>
    </source>
</reference>
<keyword evidence="4" id="KW-1185">Reference proteome</keyword>
<dbReference type="InterPro" id="IPR050378">
    <property type="entry name" value="Metallo-dep_Hydrolases_sf"/>
</dbReference>
<dbReference type="Pfam" id="PF07969">
    <property type="entry name" value="Amidohydro_3"/>
    <property type="match status" value="1"/>
</dbReference>
<dbReference type="GO" id="GO:0016811">
    <property type="term" value="F:hydrolase activity, acting on carbon-nitrogen (but not peptide) bonds, in linear amides"/>
    <property type="evidence" value="ECO:0007669"/>
    <property type="project" value="InterPro"/>
</dbReference>
<feature type="signal peptide" evidence="1">
    <location>
        <begin position="1"/>
        <end position="19"/>
    </location>
</feature>
<dbReference type="KEGG" id="stae:HNV11_16470"/>
<protein>
    <submittedName>
        <fullName evidence="3">D-aminoacylase</fullName>
    </submittedName>
</protein>
<evidence type="ECO:0000313" key="4">
    <source>
        <dbReference type="Proteomes" id="UP000502756"/>
    </source>
</evidence>
<accession>A0A6M5Y9A6</accession>
<dbReference type="RefSeq" id="WP_171740703.1">
    <property type="nucleotide sequence ID" value="NZ_CP053435.1"/>
</dbReference>
<feature type="domain" description="Amidohydrolase 3" evidence="2">
    <location>
        <begin position="66"/>
        <end position="506"/>
    </location>
</feature>
<dbReference type="SUPFAM" id="SSF51556">
    <property type="entry name" value="Metallo-dependent hydrolases"/>
    <property type="match status" value="1"/>
</dbReference>
<dbReference type="Gene3D" id="3.30.1490.130">
    <property type="entry name" value="D-aminoacylase. Domain 3"/>
    <property type="match status" value="1"/>
</dbReference>
<dbReference type="EMBL" id="CP053435">
    <property type="protein sequence ID" value="QJW90858.1"/>
    <property type="molecule type" value="Genomic_DNA"/>
</dbReference>
<dbReference type="PANTHER" id="PTHR11647">
    <property type="entry name" value="HYDRANTOINASE/DIHYDROPYRIMIDINASE FAMILY MEMBER"/>
    <property type="match status" value="1"/>
</dbReference>
<dbReference type="InterPro" id="IPR011059">
    <property type="entry name" value="Metal-dep_hydrolase_composite"/>
</dbReference>
<proteinExistence type="predicted"/>
<dbReference type="Proteomes" id="UP000502756">
    <property type="component" value="Chromosome"/>
</dbReference>
<evidence type="ECO:0000313" key="3">
    <source>
        <dbReference type="EMBL" id="QJW90858.1"/>
    </source>
</evidence>
<dbReference type="InterPro" id="IPR023100">
    <property type="entry name" value="D-aminoacylase_insert_dom_sf"/>
</dbReference>
<dbReference type="InterPro" id="IPR013108">
    <property type="entry name" value="Amidohydro_3"/>
</dbReference>
<evidence type="ECO:0000259" key="2">
    <source>
        <dbReference type="Pfam" id="PF07969"/>
    </source>
</evidence>
<dbReference type="PANTHER" id="PTHR11647:SF1">
    <property type="entry name" value="COLLAPSIN RESPONSE MEDIATOR PROTEIN"/>
    <property type="match status" value="1"/>
</dbReference>